<dbReference type="GO" id="GO:0015141">
    <property type="term" value="F:succinate transmembrane transporter activity"/>
    <property type="evidence" value="ECO:0007669"/>
    <property type="project" value="UniProtKB-ARBA"/>
</dbReference>
<evidence type="ECO:0000313" key="7">
    <source>
        <dbReference type="EMBL" id="MFA1609422.1"/>
    </source>
</evidence>
<feature type="transmembrane region" description="Helical" evidence="6">
    <location>
        <begin position="422"/>
        <end position="440"/>
    </location>
</feature>
<reference evidence="7 8" key="1">
    <citation type="submission" date="2024-08" db="EMBL/GenBank/DDBJ databases">
        <title>Halobellus sp. MBLA0158 whole genome sequence.</title>
        <authorList>
            <person name="Hwang C.Y."/>
            <person name="Cho E.-S."/>
            <person name="Seo M.-J."/>
        </authorList>
    </citation>
    <scope>NUCLEOTIDE SEQUENCE [LARGE SCALE GENOMIC DNA]</scope>
    <source>
        <strain evidence="7 8">MBLA0158</strain>
    </source>
</reference>
<dbReference type="InterPro" id="IPR031312">
    <property type="entry name" value="Na/sul_symport_CS"/>
</dbReference>
<evidence type="ECO:0000256" key="2">
    <source>
        <dbReference type="ARBA" id="ARBA00022448"/>
    </source>
</evidence>
<feature type="transmembrane region" description="Helical" evidence="6">
    <location>
        <begin position="446"/>
        <end position="466"/>
    </location>
</feature>
<protein>
    <submittedName>
        <fullName evidence="7">DASS family sodium-coupled anion symporter</fullName>
    </submittedName>
</protein>
<comment type="subcellular location">
    <subcellularLocation>
        <location evidence="1">Membrane</location>
        <topology evidence="1">Multi-pass membrane protein</topology>
    </subcellularLocation>
</comment>
<proteinExistence type="predicted"/>
<dbReference type="CDD" id="cd01115">
    <property type="entry name" value="SLC13_permease"/>
    <property type="match status" value="1"/>
</dbReference>
<dbReference type="RefSeq" id="WP_372386464.1">
    <property type="nucleotide sequence ID" value="NZ_JBGNYA010000001.1"/>
</dbReference>
<evidence type="ECO:0000256" key="5">
    <source>
        <dbReference type="ARBA" id="ARBA00023136"/>
    </source>
</evidence>
<keyword evidence="8" id="KW-1185">Reference proteome</keyword>
<organism evidence="7 8">
    <name type="scientific">Halobellus rubicundus</name>
    <dbReference type="NCBI Taxonomy" id="2996466"/>
    <lineage>
        <taxon>Archaea</taxon>
        <taxon>Methanobacteriati</taxon>
        <taxon>Methanobacteriota</taxon>
        <taxon>Stenosarchaea group</taxon>
        <taxon>Halobacteria</taxon>
        <taxon>Halobacteriales</taxon>
        <taxon>Haloferacaceae</taxon>
        <taxon>Halobellus</taxon>
    </lineage>
</organism>
<dbReference type="NCBIfam" id="TIGR00785">
    <property type="entry name" value="dass"/>
    <property type="match status" value="1"/>
</dbReference>
<dbReference type="PROSITE" id="PS01271">
    <property type="entry name" value="NA_SULFATE"/>
    <property type="match status" value="1"/>
</dbReference>
<feature type="transmembrane region" description="Helical" evidence="6">
    <location>
        <begin position="221"/>
        <end position="243"/>
    </location>
</feature>
<dbReference type="GO" id="GO:0016020">
    <property type="term" value="C:membrane"/>
    <property type="evidence" value="ECO:0007669"/>
    <property type="project" value="UniProtKB-SubCell"/>
</dbReference>
<evidence type="ECO:0000256" key="1">
    <source>
        <dbReference type="ARBA" id="ARBA00004141"/>
    </source>
</evidence>
<keyword evidence="4 6" id="KW-1133">Transmembrane helix</keyword>
<feature type="transmembrane region" description="Helical" evidence="6">
    <location>
        <begin position="60"/>
        <end position="77"/>
    </location>
</feature>
<feature type="transmembrane region" description="Helical" evidence="6">
    <location>
        <begin position="83"/>
        <end position="105"/>
    </location>
</feature>
<keyword evidence="5 6" id="KW-0472">Membrane</keyword>
<name>A0ABD5M677_9EURY</name>
<gene>
    <name evidence="7" type="ORF">OS889_00180</name>
</gene>
<evidence type="ECO:0000256" key="6">
    <source>
        <dbReference type="SAM" id="Phobius"/>
    </source>
</evidence>
<feature type="transmembrane region" description="Helical" evidence="6">
    <location>
        <begin position="281"/>
        <end position="307"/>
    </location>
</feature>
<dbReference type="Proteomes" id="UP001570511">
    <property type="component" value="Unassembled WGS sequence"/>
</dbReference>
<feature type="transmembrane region" description="Helical" evidence="6">
    <location>
        <begin position="327"/>
        <end position="344"/>
    </location>
</feature>
<comment type="caution">
    <text evidence="7">The sequence shown here is derived from an EMBL/GenBank/DDBJ whole genome shotgun (WGS) entry which is preliminary data.</text>
</comment>
<keyword evidence="3 6" id="KW-0812">Transmembrane</keyword>
<evidence type="ECO:0000256" key="4">
    <source>
        <dbReference type="ARBA" id="ARBA00022989"/>
    </source>
</evidence>
<accession>A0ABD5M677</accession>
<dbReference type="PANTHER" id="PTHR10283">
    <property type="entry name" value="SOLUTE CARRIER FAMILY 13 MEMBER"/>
    <property type="match status" value="1"/>
</dbReference>
<keyword evidence="2" id="KW-0813">Transport</keyword>
<dbReference type="AlphaFoldDB" id="A0ABD5M677"/>
<feature type="transmembrane region" description="Helical" evidence="6">
    <location>
        <begin position="356"/>
        <end position="375"/>
    </location>
</feature>
<evidence type="ECO:0000256" key="3">
    <source>
        <dbReference type="ARBA" id="ARBA00022692"/>
    </source>
</evidence>
<evidence type="ECO:0000313" key="8">
    <source>
        <dbReference type="Proteomes" id="UP001570511"/>
    </source>
</evidence>
<sequence length="516" mass="53937">MTRTLRLPANRTALALLVALVATAAIAGAPTPPGLDRAGQLALATMALAAILWVTKALPLALTGLLIPVVLTIFGVYQRMEAALSGFADPLIFLFVAGFMLAEALQTHNIDRRLALHLINALGRSPRLLILAIMLSTAFLSMWVSNTATTAMMMPVALGVLAGVVGRDAPGEGASSNMRVSTLLGTAYAASVGGVGTLIGTPPNVVAVAFLDRLVGIEISFVQWLAVGLPIVAVTLPLTWYLLTFWLYPPEIDDVNEAQSQAGEFLSEEGPMSTHARRATYIFAATAALWVLGGLGFLFEGVLPSAWQVTLFGGEGASVFGLEGHRGILYFVVVGLLAIPALVVSGADDWENLIDIDWGTILLFGGGISLADALGETDATAWLARSLFDTVVGAPLPLVVLTVVVFAVLATELTSNTATTTILAPILIGLGSILAGTLGVDPIPAAIFLTVTGAIAASFAFALPVATPPNAIVFGSGHLEQRDMIRAGVILNAVMTLVLTVMAILLFEFVWPRVLW</sequence>
<dbReference type="InterPro" id="IPR001898">
    <property type="entry name" value="SLC13A/DASS"/>
</dbReference>
<dbReference type="PANTHER" id="PTHR10283:SF82">
    <property type="entry name" value="SOLUTE CARRIER FAMILY 13 MEMBER 2"/>
    <property type="match status" value="1"/>
</dbReference>
<feature type="transmembrane region" description="Helical" evidence="6">
    <location>
        <begin position="126"/>
        <end position="144"/>
    </location>
</feature>
<feature type="transmembrane region" description="Helical" evidence="6">
    <location>
        <begin position="487"/>
        <end position="511"/>
    </location>
</feature>
<dbReference type="EMBL" id="JBGNYA010000001">
    <property type="protein sequence ID" value="MFA1609422.1"/>
    <property type="molecule type" value="Genomic_DNA"/>
</dbReference>
<dbReference type="Pfam" id="PF00939">
    <property type="entry name" value="Na_sulph_symp"/>
    <property type="match status" value="1"/>
</dbReference>
<feature type="transmembrane region" description="Helical" evidence="6">
    <location>
        <begin position="181"/>
        <end position="201"/>
    </location>
</feature>
<feature type="transmembrane region" description="Helical" evidence="6">
    <location>
        <begin position="387"/>
        <end position="410"/>
    </location>
</feature>